<sequence>MFIAMSVSVNKTYSAADLKFLNLLSEKFPTIADATTEIINLEAILNLPKGTEHFLTDLHGEYEAFRHVLKNASGVIRQKVHEVFNNTLRESEMTELCTLIYYPAEKLQLIKQKESNLDDWYKVTLNQLTEVCRAVSVKYTRSKVRKMLPPDFSYVIQELLHESDSPGSPKQSYFNGILNSIISIGRADAFIIAMSNVIQCLTIDRLH</sequence>
<proteinExistence type="predicted"/>
<dbReference type="AlphaFoldDB" id="K1RTI1"/>
<dbReference type="InterPro" id="IPR009164">
    <property type="entry name" value="FBPtase_class3"/>
</dbReference>
<keyword evidence="2" id="KW-0464">Manganese</keyword>
<accession>K1RTI1</accession>
<protein>
    <submittedName>
        <fullName evidence="3">Fructose-1,6-bisphosphatase</fullName>
        <ecNumber evidence="3">3.1.3.11</ecNumber>
    </submittedName>
</protein>
<name>K1RTI1_9ZZZZ</name>
<evidence type="ECO:0000313" key="3">
    <source>
        <dbReference type="EMBL" id="EKC44820.1"/>
    </source>
</evidence>
<reference evidence="3" key="1">
    <citation type="journal article" date="2013" name="Environ. Microbiol.">
        <title>Microbiota from the distal guts of lean and obese adolescents exhibit partial functional redundancy besides clear differences in community structure.</title>
        <authorList>
            <person name="Ferrer M."/>
            <person name="Ruiz A."/>
            <person name="Lanza F."/>
            <person name="Haange S.B."/>
            <person name="Oberbach A."/>
            <person name="Till H."/>
            <person name="Bargiela R."/>
            <person name="Campoy C."/>
            <person name="Segura M.T."/>
            <person name="Richter M."/>
            <person name="von Bergen M."/>
            <person name="Seifert J."/>
            <person name="Suarez A."/>
        </authorList>
    </citation>
    <scope>NUCLEOTIDE SEQUENCE</scope>
</reference>
<dbReference type="GO" id="GO:0042132">
    <property type="term" value="F:fructose 1,6-bisphosphate 1-phosphatase activity"/>
    <property type="evidence" value="ECO:0007669"/>
    <property type="project" value="UniProtKB-EC"/>
</dbReference>
<dbReference type="GO" id="GO:0006094">
    <property type="term" value="P:gluconeogenesis"/>
    <property type="evidence" value="ECO:0007669"/>
    <property type="project" value="InterPro"/>
</dbReference>
<dbReference type="EC" id="3.1.3.11" evidence="3"/>
<dbReference type="EMBL" id="AJWY01014069">
    <property type="protein sequence ID" value="EKC44820.1"/>
    <property type="molecule type" value="Genomic_DNA"/>
</dbReference>
<organism evidence="3">
    <name type="scientific">human gut metagenome</name>
    <dbReference type="NCBI Taxonomy" id="408170"/>
    <lineage>
        <taxon>unclassified sequences</taxon>
        <taxon>metagenomes</taxon>
        <taxon>organismal metagenomes</taxon>
    </lineage>
</organism>
<keyword evidence="1 3" id="KW-0378">Hydrolase</keyword>
<evidence type="ECO:0000256" key="2">
    <source>
        <dbReference type="ARBA" id="ARBA00023211"/>
    </source>
</evidence>
<comment type="caution">
    <text evidence="3">The sequence shown here is derived from an EMBL/GenBank/DDBJ whole genome shotgun (WGS) entry which is preliminary data.</text>
</comment>
<feature type="non-terminal residue" evidence="3">
    <location>
        <position position="207"/>
    </location>
</feature>
<dbReference type="Pfam" id="PF06874">
    <property type="entry name" value="FBPase_2"/>
    <property type="match status" value="1"/>
</dbReference>
<evidence type="ECO:0000256" key="1">
    <source>
        <dbReference type="ARBA" id="ARBA00022801"/>
    </source>
</evidence>
<gene>
    <name evidence="3" type="ORF">LEA_20472</name>
</gene>